<dbReference type="InterPro" id="IPR023753">
    <property type="entry name" value="FAD/NAD-binding_dom"/>
</dbReference>
<dbReference type="Pfam" id="PF07992">
    <property type="entry name" value="Pyr_redox_2"/>
    <property type="match status" value="1"/>
</dbReference>
<keyword evidence="3" id="KW-0285">Flavoprotein</keyword>
<dbReference type="AlphaFoldDB" id="A0A524RLW4"/>
<dbReference type="GO" id="GO:0019646">
    <property type="term" value="P:aerobic electron transport chain"/>
    <property type="evidence" value="ECO:0007669"/>
    <property type="project" value="TreeGrafter"/>
</dbReference>
<accession>A0A524RLW4</accession>
<keyword evidence="5" id="KW-0560">Oxidoreductase</keyword>
<dbReference type="Proteomes" id="UP000317990">
    <property type="component" value="Unassembled WGS sequence"/>
</dbReference>
<dbReference type="InterPro" id="IPR036188">
    <property type="entry name" value="FAD/NAD-bd_sf"/>
</dbReference>
<gene>
    <name evidence="7" type="ORF">ERJ67_09300</name>
</gene>
<evidence type="ECO:0000313" key="8">
    <source>
        <dbReference type="Proteomes" id="UP000317990"/>
    </source>
</evidence>
<protein>
    <submittedName>
        <fullName evidence="7">NAD(P)/FAD-dependent oxidoreductase</fullName>
    </submittedName>
</protein>
<evidence type="ECO:0000256" key="2">
    <source>
        <dbReference type="ARBA" id="ARBA00005272"/>
    </source>
</evidence>
<dbReference type="PRINTS" id="PR00411">
    <property type="entry name" value="PNDRDTASEI"/>
</dbReference>
<evidence type="ECO:0000313" key="7">
    <source>
        <dbReference type="EMBL" id="TGG91036.1"/>
    </source>
</evidence>
<sequence length="402" mass="43097">MALQTPRQDAEPGRQRVLVLGGGFGGLFTALNLARHGGNLTVQLVEPRQRFLFSPFLYELLSGELRLWEVAPRFDQLLAGCGIVQFRQRAVSVDPRRRSVLTDAGSRLGYDRLVIATGGQQETFGIPGAAEHAIPFRSLEDLRRTARLLEQLRQQRGAQGRIAVVGAGYSGVELACKLADLLKGAAEVTLIEQAQQALENCKAFNREQALAALRKRAVALRCSTRVLALEPGSLLLERQGQRQDLPVDGTLWTAGLGVRPPSIEAELPDQPRGRLRCTETLMVKGLEGVYALGDVALVAGADGGSLPATAQVALQQAECLADNLIASFSGAPQRPFRWHDLGEMLSLGIADATLTAMGVTMAGPAAARLRQAIYLARLPGSRHRIDVALGWLGGIALSGLPS</sequence>
<keyword evidence="4" id="KW-0274">FAD</keyword>
<comment type="caution">
    <text evidence="7">The sequence shown here is derived from an EMBL/GenBank/DDBJ whole genome shotgun (WGS) entry which is preliminary data.</text>
</comment>
<dbReference type="EMBL" id="SRMO01000084">
    <property type="protein sequence ID" value="TGG91036.1"/>
    <property type="molecule type" value="Genomic_DNA"/>
</dbReference>
<feature type="domain" description="FAD/NAD(P)-binding" evidence="6">
    <location>
        <begin position="16"/>
        <end position="317"/>
    </location>
</feature>
<comment type="cofactor">
    <cofactor evidence="1">
        <name>FAD</name>
        <dbReference type="ChEBI" id="CHEBI:57692"/>
    </cofactor>
</comment>
<dbReference type="PANTHER" id="PTHR42913">
    <property type="entry name" value="APOPTOSIS-INDUCING FACTOR 1"/>
    <property type="match status" value="1"/>
</dbReference>
<dbReference type="Gene3D" id="3.50.50.100">
    <property type="match status" value="1"/>
</dbReference>
<evidence type="ECO:0000256" key="3">
    <source>
        <dbReference type="ARBA" id="ARBA00022630"/>
    </source>
</evidence>
<name>A0A524RLW4_9CHRO</name>
<dbReference type="InterPro" id="IPR051169">
    <property type="entry name" value="NADH-Q_oxidoreductase"/>
</dbReference>
<evidence type="ECO:0000256" key="4">
    <source>
        <dbReference type="ARBA" id="ARBA00022827"/>
    </source>
</evidence>
<reference evidence="7 8" key="1">
    <citation type="journal article" date="2019" name="mSystems">
        <title>Life at home and on the roam: Genomic adaptions reflect the dual lifestyle of an intracellular, facultative symbiont.</title>
        <authorList>
            <person name="Burgsdorf I."/>
        </authorList>
    </citation>
    <scope>NUCLEOTIDE SEQUENCE [LARGE SCALE GENOMIC DNA]</scope>
    <source>
        <strain evidence="7">277cV</strain>
    </source>
</reference>
<dbReference type="GO" id="GO:0003955">
    <property type="term" value="F:NAD(P)H dehydrogenase (quinone) activity"/>
    <property type="evidence" value="ECO:0007669"/>
    <property type="project" value="TreeGrafter"/>
</dbReference>
<dbReference type="PANTHER" id="PTHR42913:SF4">
    <property type="entry name" value="ALTERNATIVE NAD(P)H-UBIQUINONE OXIDOREDUCTASE C1, CHLOROPLASTIC_MITOCHONDRIAL"/>
    <property type="match status" value="1"/>
</dbReference>
<comment type="similarity">
    <text evidence="2">Belongs to the NADH dehydrogenase family.</text>
</comment>
<organism evidence="7 8">
    <name type="scientific">Aphanocapsa feldmannii 277cV</name>
    <dbReference type="NCBI Taxonomy" id="2507553"/>
    <lineage>
        <taxon>Bacteria</taxon>
        <taxon>Bacillati</taxon>
        <taxon>Cyanobacteriota</taxon>
        <taxon>Cyanophyceae</taxon>
        <taxon>Oscillatoriophycideae</taxon>
        <taxon>Chroococcales</taxon>
        <taxon>Microcystaceae</taxon>
        <taxon>Aphanocapsa</taxon>
    </lineage>
</organism>
<evidence type="ECO:0000259" key="6">
    <source>
        <dbReference type="Pfam" id="PF07992"/>
    </source>
</evidence>
<evidence type="ECO:0000256" key="1">
    <source>
        <dbReference type="ARBA" id="ARBA00001974"/>
    </source>
</evidence>
<proteinExistence type="inferred from homology"/>
<dbReference type="SUPFAM" id="SSF51905">
    <property type="entry name" value="FAD/NAD(P)-binding domain"/>
    <property type="match status" value="2"/>
</dbReference>
<evidence type="ECO:0000256" key="5">
    <source>
        <dbReference type="ARBA" id="ARBA00023002"/>
    </source>
</evidence>
<dbReference type="PRINTS" id="PR00368">
    <property type="entry name" value="FADPNR"/>
</dbReference>